<evidence type="ECO:0000313" key="5">
    <source>
        <dbReference type="Proteomes" id="UP000216052"/>
    </source>
</evidence>
<dbReference type="Pfam" id="PF00440">
    <property type="entry name" value="TetR_N"/>
    <property type="match status" value="1"/>
</dbReference>
<evidence type="ECO:0000256" key="1">
    <source>
        <dbReference type="ARBA" id="ARBA00023125"/>
    </source>
</evidence>
<dbReference type="PANTHER" id="PTHR30328:SF54">
    <property type="entry name" value="HTH-TYPE TRANSCRIPTIONAL REPRESSOR SCO4008"/>
    <property type="match status" value="1"/>
</dbReference>
<dbReference type="PROSITE" id="PS50977">
    <property type="entry name" value="HTH_TETR_2"/>
    <property type="match status" value="1"/>
</dbReference>
<dbReference type="InterPro" id="IPR050109">
    <property type="entry name" value="HTH-type_TetR-like_transc_reg"/>
</dbReference>
<feature type="DNA-binding region" description="H-T-H motif" evidence="2">
    <location>
        <begin position="35"/>
        <end position="54"/>
    </location>
</feature>
<dbReference type="EMBL" id="CP155571">
    <property type="protein sequence ID" value="XFO73430.1"/>
    <property type="molecule type" value="Genomic_DNA"/>
</dbReference>
<dbReference type="RefSeq" id="WP_093796252.1">
    <property type="nucleotide sequence ID" value="NZ_CP155571.1"/>
</dbReference>
<organism evidence="4 5">
    <name type="scientific">Sporomusa acidovorans (strain ATCC 49682 / DSM 3132 / Mol)</name>
    <dbReference type="NCBI Taxonomy" id="1123286"/>
    <lineage>
        <taxon>Bacteria</taxon>
        <taxon>Bacillati</taxon>
        <taxon>Bacillota</taxon>
        <taxon>Negativicutes</taxon>
        <taxon>Selenomonadales</taxon>
        <taxon>Sporomusaceae</taxon>
        <taxon>Sporomusa</taxon>
    </lineage>
</organism>
<sequence length="216" mass="25378">MQKLSRRQRERQTREAEIIMAAEKIFYQKGYDDASMDEIAKEAEFTKKTLYQYFINKEDLYFAVACKGYQTVFDYLLAAVQQENNGFEQIRRFIFAYYQFYMDFPHTFRLLKFCPFIKKDGEENAHCRKAEEIKASMVQFLVETIEKGKKDGSIRKDLGSKLSAYSMIYFTIGFFYRLSEFGPSFHNDPVLIQEEFIRFALELLSNTLAPVKAGTG</sequence>
<evidence type="ECO:0000259" key="3">
    <source>
        <dbReference type="PROSITE" id="PS50977"/>
    </source>
</evidence>
<dbReference type="SUPFAM" id="SSF48498">
    <property type="entry name" value="Tetracyclin repressor-like, C-terminal domain"/>
    <property type="match status" value="1"/>
</dbReference>
<protein>
    <recommendedName>
        <fullName evidence="3">HTH tetR-type domain-containing protein</fullName>
    </recommendedName>
</protein>
<proteinExistence type="predicted"/>
<reference evidence="4" key="1">
    <citation type="submission" date="2024-05" db="EMBL/GenBank/DDBJ databases">
        <title>Isolation and characterization of Sporomusa carbonis sp. nov., a carboxydotrophic hydrogenogen in the genus of Sporomusa isolated from a charcoal burning pile.</title>
        <authorList>
            <person name="Boeer T."/>
            <person name="Rosenbaum F."/>
            <person name="Eysell L."/>
            <person name="Mueller V."/>
            <person name="Daniel R."/>
            <person name="Poehlein A."/>
        </authorList>
    </citation>
    <scope>NUCLEOTIDE SEQUENCE [LARGE SCALE GENOMIC DNA]</scope>
    <source>
        <strain evidence="4">DSM 3132</strain>
    </source>
</reference>
<dbReference type="Proteomes" id="UP000216052">
    <property type="component" value="Chromosome"/>
</dbReference>
<gene>
    <name evidence="4" type="ORF">SPACI_035290</name>
</gene>
<feature type="domain" description="HTH tetR-type" evidence="3">
    <location>
        <begin position="12"/>
        <end position="72"/>
    </location>
</feature>
<dbReference type="Gene3D" id="1.10.10.60">
    <property type="entry name" value="Homeodomain-like"/>
    <property type="match status" value="1"/>
</dbReference>
<dbReference type="SUPFAM" id="SSF46689">
    <property type="entry name" value="Homeodomain-like"/>
    <property type="match status" value="1"/>
</dbReference>
<name>A0ABZ3J5A0_SPOA4</name>
<dbReference type="Gene3D" id="1.10.357.10">
    <property type="entry name" value="Tetracycline Repressor, domain 2"/>
    <property type="match status" value="1"/>
</dbReference>
<dbReference type="PRINTS" id="PR00455">
    <property type="entry name" value="HTHTETR"/>
</dbReference>
<keyword evidence="1 2" id="KW-0238">DNA-binding</keyword>
<dbReference type="InterPro" id="IPR001647">
    <property type="entry name" value="HTH_TetR"/>
</dbReference>
<evidence type="ECO:0000256" key="2">
    <source>
        <dbReference type="PROSITE-ProRule" id="PRU00335"/>
    </source>
</evidence>
<dbReference type="InterPro" id="IPR036271">
    <property type="entry name" value="Tet_transcr_reg_TetR-rel_C_sf"/>
</dbReference>
<accession>A0ABZ3J5A0</accession>
<dbReference type="InterPro" id="IPR009057">
    <property type="entry name" value="Homeodomain-like_sf"/>
</dbReference>
<dbReference type="PANTHER" id="PTHR30328">
    <property type="entry name" value="TRANSCRIPTIONAL REPRESSOR"/>
    <property type="match status" value="1"/>
</dbReference>
<keyword evidence="5" id="KW-1185">Reference proteome</keyword>
<evidence type="ECO:0000313" key="4">
    <source>
        <dbReference type="EMBL" id="XFO73430.1"/>
    </source>
</evidence>